<dbReference type="GO" id="GO:1990904">
    <property type="term" value="C:ribonucleoprotein complex"/>
    <property type="evidence" value="ECO:0007669"/>
    <property type="project" value="UniProtKB-KW"/>
</dbReference>
<dbReference type="CDD" id="cd00353">
    <property type="entry name" value="Ribosomal_S15p_S13e"/>
    <property type="match status" value="1"/>
</dbReference>
<comment type="caution">
    <text evidence="5">The sequence shown here is derived from an EMBL/GenBank/DDBJ whole genome shotgun (WGS) entry which is preliminary data.</text>
</comment>
<keyword evidence="3 4" id="KW-0687">Ribonucleoprotein</keyword>
<reference evidence="5 6" key="1">
    <citation type="journal article" date="2015" name="Plant Cell">
        <title>Oil accumulation by the oleaginous diatom Fistulifera solaris as revealed by the genome and transcriptome.</title>
        <authorList>
            <person name="Tanaka T."/>
            <person name="Maeda Y."/>
            <person name="Veluchamy A."/>
            <person name="Tanaka M."/>
            <person name="Abida H."/>
            <person name="Marechal E."/>
            <person name="Bowler C."/>
            <person name="Muto M."/>
            <person name="Sunaga Y."/>
            <person name="Tanaka M."/>
            <person name="Yoshino T."/>
            <person name="Taniguchi T."/>
            <person name="Fukuda Y."/>
            <person name="Nemoto M."/>
            <person name="Matsumoto M."/>
            <person name="Wong P.S."/>
            <person name="Aburatani S."/>
            <person name="Fujibuchi W."/>
        </authorList>
    </citation>
    <scope>NUCLEOTIDE SEQUENCE [LARGE SCALE GENOMIC DNA]</scope>
    <source>
        <strain evidence="5 6">JPCC DA0580</strain>
    </source>
</reference>
<dbReference type="PANTHER" id="PTHR23321:SF26">
    <property type="entry name" value="SMALL RIBOSOMAL SUBUNIT PROTEIN US15M"/>
    <property type="match status" value="1"/>
</dbReference>
<evidence type="ECO:0000313" key="5">
    <source>
        <dbReference type="EMBL" id="GAX14436.1"/>
    </source>
</evidence>
<accession>A0A1Z5JKK0</accession>
<dbReference type="Gene3D" id="1.10.287.10">
    <property type="entry name" value="S15/NS1, RNA-binding"/>
    <property type="match status" value="1"/>
</dbReference>
<dbReference type="NCBIfam" id="TIGR00952">
    <property type="entry name" value="S15_bact"/>
    <property type="match status" value="1"/>
</dbReference>
<sequence length="242" mass="28275">MFSIIRNWKQPACRGCNLMHRKLSEPFLSPVAATLPTNHHLVPNQQTRSRWTKAKKKRFARFELRKKLEEEGKSLPKPAYYFPRDTPVVNALSNAEREAQRTALNEKASTEMKARLEQKEAELAQTPILRHHFGGIQMSERVQKLFDLQNASQMERIKSQKQKVMQIFQYRPGDTGSSAVQIAALSTRIQQMQAHMTKHKKDKHSKRGMEALFSRRRKMLDYLERKDFESYRRVVKALGLAR</sequence>
<protein>
    <submittedName>
        <fullName evidence="5">Small subunit ribosomal protein S15</fullName>
    </submittedName>
</protein>
<dbReference type="AlphaFoldDB" id="A0A1Z5JKK0"/>
<dbReference type="PANTHER" id="PTHR23321">
    <property type="entry name" value="RIBOSOMAL PROTEIN S15, BACTERIAL AND ORGANELLAR"/>
    <property type="match status" value="1"/>
</dbReference>
<dbReference type="OrthoDB" id="441444at2759"/>
<dbReference type="GO" id="GO:0005737">
    <property type="term" value="C:cytoplasm"/>
    <property type="evidence" value="ECO:0007669"/>
    <property type="project" value="UniProtKB-ARBA"/>
</dbReference>
<dbReference type="EMBL" id="BDSP01000080">
    <property type="protein sequence ID" value="GAX14436.1"/>
    <property type="molecule type" value="Genomic_DNA"/>
</dbReference>
<name>A0A1Z5JKK0_FISSO</name>
<dbReference type="InterPro" id="IPR000589">
    <property type="entry name" value="Ribosomal_uS15"/>
</dbReference>
<comment type="similarity">
    <text evidence="1 4">Belongs to the universal ribosomal protein uS15 family.</text>
</comment>
<dbReference type="InterPro" id="IPR005290">
    <property type="entry name" value="Ribosomal_uS15_bac-type"/>
</dbReference>
<dbReference type="SMART" id="SM01387">
    <property type="entry name" value="Ribosomal_S15"/>
    <property type="match status" value="1"/>
</dbReference>
<gene>
    <name evidence="5" type="ORF">FisN_11Hh105</name>
</gene>
<dbReference type="GO" id="GO:0006412">
    <property type="term" value="P:translation"/>
    <property type="evidence" value="ECO:0007669"/>
    <property type="project" value="InterPro"/>
</dbReference>
<evidence type="ECO:0000256" key="4">
    <source>
        <dbReference type="RuleBase" id="RU003919"/>
    </source>
</evidence>
<organism evidence="5 6">
    <name type="scientific">Fistulifera solaris</name>
    <name type="common">Oleaginous diatom</name>
    <dbReference type="NCBI Taxonomy" id="1519565"/>
    <lineage>
        <taxon>Eukaryota</taxon>
        <taxon>Sar</taxon>
        <taxon>Stramenopiles</taxon>
        <taxon>Ochrophyta</taxon>
        <taxon>Bacillariophyta</taxon>
        <taxon>Bacillariophyceae</taxon>
        <taxon>Bacillariophycidae</taxon>
        <taxon>Naviculales</taxon>
        <taxon>Naviculaceae</taxon>
        <taxon>Fistulifera</taxon>
    </lineage>
</organism>
<evidence type="ECO:0000313" key="6">
    <source>
        <dbReference type="Proteomes" id="UP000198406"/>
    </source>
</evidence>
<keyword evidence="6" id="KW-1185">Reference proteome</keyword>
<dbReference type="HAMAP" id="MF_01343_B">
    <property type="entry name" value="Ribosomal_uS15_B"/>
    <property type="match status" value="1"/>
</dbReference>
<dbReference type="InParanoid" id="A0A1Z5JKK0"/>
<dbReference type="GO" id="GO:0003735">
    <property type="term" value="F:structural constituent of ribosome"/>
    <property type="evidence" value="ECO:0007669"/>
    <property type="project" value="InterPro"/>
</dbReference>
<evidence type="ECO:0000256" key="3">
    <source>
        <dbReference type="ARBA" id="ARBA00023274"/>
    </source>
</evidence>
<dbReference type="Proteomes" id="UP000198406">
    <property type="component" value="Unassembled WGS sequence"/>
</dbReference>
<proteinExistence type="inferred from homology"/>
<keyword evidence="2 4" id="KW-0689">Ribosomal protein</keyword>
<evidence type="ECO:0000256" key="2">
    <source>
        <dbReference type="ARBA" id="ARBA00022980"/>
    </source>
</evidence>
<evidence type="ECO:0000256" key="1">
    <source>
        <dbReference type="ARBA" id="ARBA00008434"/>
    </source>
</evidence>
<dbReference type="Pfam" id="PF00312">
    <property type="entry name" value="Ribosomal_S15"/>
    <property type="match status" value="1"/>
</dbReference>
<dbReference type="InterPro" id="IPR009068">
    <property type="entry name" value="uS15_NS1_RNA-bd_sf"/>
</dbReference>
<dbReference type="SUPFAM" id="SSF47060">
    <property type="entry name" value="S15/NS1 RNA-binding domain"/>
    <property type="match status" value="1"/>
</dbReference>
<dbReference type="GO" id="GO:0005840">
    <property type="term" value="C:ribosome"/>
    <property type="evidence" value="ECO:0007669"/>
    <property type="project" value="UniProtKB-KW"/>
</dbReference>